<evidence type="ECO:0000256" key="1">
    <source>
        <dbReference type="ARBA" id="ARBA00006432"/>
    </source>
</evidence>
<evidence type="ECO:0000313" key="5">
    <source>
        <dbReference type="EMBL" id="RMI34905.1"/>
    </source>
</evidence>
<dbReference type="GO" id="GO:0031956">
    <property type="term" value="F:medium-chain fatty acid-CoA ligase activity"/>
    <property type="evidence" value="ECO:0007669"/>
    <property type="project" value="TreeGrafter"/>
</dbReference>
<accession>A0A3M2LG42</accession>
<proteinExistence type="inferred from homology"/>
<dbReference type="EMBL" id="RFFH01000001">
    <property type="protein sequence ID" value="RMI34905.1"/>
    <property type="molecule type" value="Genomic_DNA"/>
</dbReference>
<dbReference type="InterPro" id="IPR025110">
    <property type="entry name" value="AMP-bd_C"/>
</dbReference>
<dbReference type="PANTHER" id="PTHR43201">
    <property type="entry name" value="ACYL-COA SYNTHETASE"/>
    <property type="match status" value="1"/>
</dbReference>
<name>A0A3M2LG42_9NOCA</name>
<evidence type="ECO:0000313" key="6">
    <source>
        <dbReference type="Proteomes" id="UP000279275"/>
    </source>
</evidence>
<evidence type="ECO:0000256" key="2">
    <source>
        <dbReference type="ARBA" id="ARBA00022598"/>
    </source>
</evidence>
<organism evidence="5 6">
    <name type="scientific">Nocardia stercoris</name>
    <dbReference type="NCBI Taxonomy" id="2483361"/>
    <lineage>
        <taxon>Bacteria</taxon>
        <taxon>Bacillati</taxon>
        <taxon>Actinomycetota</taxon>
        <taxon>Actinomycetes</taxon>
        <taxon>Mycobacteriales</taxon>
        <taxon>Nocardiaceae</taxon>
        <taxon>Nocardia</taxon>
    </lineage>
</organism>
<evidence type="ECO:0000259" key="4">
    <source>
        <dbReference type="Pfam" id="PF13193"/>
    </source>
</evidence>
<protein>
    <submittedName>
        <fullName evidence="5">Long-chain fatty acid--CoA ligase</fullName>
    </submittedName>
</protein>
<dbReference type="InterPro" id="IPR020845">
    <property type="entry name" value="AMP-binding_CS"/>
</dbReference>
<feature type="domain" description="AMP-dependent synthetase/ligase" evidence="3">
    <location>
        <begin position="57"/>
        <end position="415"/>
    </location>
</feature>
<feature type="domain" description="AMP-binding enzyme C-terminal" evidence="4">
    <location>
        <begin position="465"/>
        <end position="540"/>
    </location>
</feature>
<dbReference type="InterPro" id="IPR042099">
    <property type="entry name" value="ANL_N_sf"/>
</dbReference>
<dbReference type="Gene3D" id="3.30.300.30">
    <property type="match status" value="1"/>
</dbReference>
<keyword evidence="2 5" id="KW-0436">Ligase</keyword>
<dbReference type="SUPFAM" id="SSF56801">
    <property type="entry name" value="Acetyl-CoA synthetase-like"/>
    <property type="match status" value="1"/>
</dbReference>
<dbReference type="InterPro" id="IPR045851">
    <property type="entry name" value="AMP-bd_C_sf"/>
</dbReference>
<sequence length="548" mass="59266">MTEAVDIQAMMDRVVAGLTGPGAPFEQTVEPVLGTPIPVLAHRHRNLRELFDVSLTWGDRDYLVTEDRRISFAEHAVAAGALATALARRYDVGKGDRIGIYAANTPEWVIAFWAAQCLGAVAVGYNAWWTPREIAYGLEHTTPTVVIADAKRAARLADSGTGVPVLTMEQDLPALIAEYVGDIPRAEIAEDDPAVVLYTSGTTGRPKGVVHSHRNLVAVSDYHRFTDALMASFTGQPLDGPSDRRYLVTLPLFHIASLHNLVVPRLATGAAAVFPHGAFDVDRVLRLIEQERVTNWAAVPTMASRLLEHDLSGYDLSSLNALSLNSAPSSPGLQDRLRDKLSGVQVALTTSYGQTESGTAATVATPLELAADLECVGRPIIGVTVEIRDPFGAALPDGEEGEICIRSPYVMLGYWNDDAATAATIDAERWLRTGDFGTIVDGRLRISGRRTDLILRGGENVYPTEVEYALEEHPAVHESVVLGVEHPDLGQEVAAVIVADPGTVTADELRAFAAERLAYFKVPARWRITAEPLPRNASGKVVRRDVEP</sequence>
<dbReference type="AlphaFoldDB" id="A0A3M2LG42"/>
<dbReference type="Proteomes" id="UP000279275">
    <property type="component" value="Unassembled WGS sequence"/>
</dbReference>
<dbReference type="GO" id="GO:0006631">
    <property type="term" value="P:fatty acid metabolic process"/>
    <property type="evidence" value="ECO:0007669"/>
    <property type="project" value="TreeGrafter"/>
</dbReference>
<keyword evidence="6" id="KW-1185">Reference proteome</keyword>
<dbReference type="PROSITE" id="PS00455">
    <property type="entry name" value="AMP_BINDING"/>
    <property type="match status" value="1"/>
</dbReference>
<dbReference type="InterPro" id="IPR000873">
    <property type="entry name" value="AMP-dep_synth/lig_dom"/>
</dbReference>
<comment type="similarity">
    <text evidence="1">Belongs to the ATP-dependent AMP-binding enzyme family.</text>
</comment>
<gene>
    <name evidence="5" type="ORF">EBN03_00605</name>
</gene>
<evidence type="ECO:0000259" key="3">
    <source>
        <dbReference type="Pfam" id="PF00501"/>
    </source>
</evidence>
<dbReference type="PANTHER" id="PTHR43201:SF5">
    <property type="entry name" value="MEDIUM-CHAIN ACYL-COA LIGASE ACSF2, MITOCHONDRIAL"/>
    <property type="match status" value="1"/>
</dbReference>
<reference evidence="5 6" key="1">
    <citation type="submission" date="2018-10" db="EMBL/GenBank/DDBJ databases">
        <title>Isolation from cow dung.</title>
        <authorList>
            <person name="Ling L."/>
        </authorList>
    </citation>
    <scope>NUCLEOTIDE SEQUENCE [LARGE SCALE GENOMIC DNA]</scope>
    <source>
        <strain evidence="5 6">NEAU-LL90</strain>
    </source>
</reference>
<dbReference type="Pfam" id="PF13193">
    <property type="entry name" value="AMP-binding_C"/>
    <property type="match status" value="1"/>
</dbReference>
<dbReference type="RefSeq" id="WP_122185876.1">
    <property type="nucleotide sequence ID" value="NZ_RFFH01000001.1"/>
</dbReference>
<dbReference type="Gene3D" id="3.40.50.12780">
    <property type="entry name" value="N-terminal domain of ligase-like"/>
    <property type="match status" value="1"/>
</dbReference>
<comment type="caution">
    <text evidence="5">The sequence shown here is derived from an EMBL/GenBank/DDBJ whole genome shotgun (WGS) entry which is preliminary data.</text>
</comment>
<dbReference type="Pfam" id="PF00501">
    <property type="entry name" value="AMP-binding"/>
    <property type="match status" value="1"/>
</dbReference>
<dbReference type="OrthoDB" id="9803968at2"/>